<evidence type="ECO:0000313" key="3">
    <source>
        <dbReference type="Proteomes" id="UP000199382"/>
    </source>
</evidence>
<feature type="chain" id="PRO_5011552146" evidence="1">
    <location>
        <begin position="25"/>
        <end position="125"/>
    </location>
</feature>
<accession>A0A1G8VCR8</accession>
<keyword evidence="1" id="KW-0732">Signal</keyword>
<dbReference type="AlphaFoldDB" id="A0A1G8VCR8"/>
<dbReference type="EMBL" id="FNEK01000021">
    <property type="protein sequence ID" value="SDJ63657.1"/>
    <property type="molecule type" value="Genomic_DNA"/>
</dbReference>
<proteinExistence type="predicted"/>
<reference evidence="2 3" key="1">
    <citation type="submission" date="2016-10" db="EMBL/GenBank/DDBJ databases">
        <authorList>
            <person name="de Groot N.N."/>
        </authorList>
    </citation>
    <scope>NUCLEOTIDE SEQUENCE [LARGE SCALE GENOMIC DNA]</scope>
    <source>
        <strain evidence="2 3">DSM 25294</strain>
    </source>
</reference>
<feature type="signal peptide" evidence="1">
    <location>
        <begin position="1"/>
        <end position="24"/>
    </location>
</feature>
<keyword evidence="3" id="KW-1185">Reference proteome</keyword>
<dbReference type="InterPro" id="IPR038304">
    <property type="entry name" value="YmgD_sf"/>
</dbReference>
<name>A0A1G8VCR8_9RHOB</name>
<gene>
    <name evidence="2" type="ORF">SAMN04488026_10214</name>
</gene>
<evidence type="ECO:0000256" key="1">
    <source>
        <dbReference type="SAM" id="SignalP"/>
    </source>
</evidence>
<dbReference type="Gene3D" id="1.10.890.30">
    <property type="entry name" value="YmgD protein"/>
    <property type="match status" value="1"/>
</dbReference>
<sequence>MTQRFKSSAAVAVCLFTLGGTVQADEIMDQAIASAQPYMHHSCGSVLDTFGDDEDQVAEIVRLMAMVSLFNRQIDVMAEVPEEQDRARLKDEFVEELEDACDDDPGMLLAGAVDLAVRETFRAFD</sequence>
<organism evidence="2 3">
    <name type="scientific">Aliiruegeria lutimaris</name>
    <dbReference type="NCBI Taxonomy" id="571298"/>
    <lineage>
        <taxon>Bacteria</taxon>
        <taxon>Pseudomonadati</taxon>
        <taxon>Pseudomonadota</taxon>
        <taxon>Alphaproteobacteria</taxon>
        <taxon>Rhodobacterales</taxon>
        <taxon>Roseobacteraceae</taxon>
        <taxon>Aliiruegeria</taxon>
    </lineage>
</organism>
<evidence type="ECO:0000313" key="2">
    <source>
        <dbReference type="EMBL" id="SDJ63657.1"/>
    </source>
</evidence>
<dbReference type="Proteomes" id="UP000199382">
    <property type="component" value="Unassembled WGS sequence"/>
</dbReference>
<dbReference type="RefSeq" id="WP_093155732.1">
    <property type="nucleotide sequence ID" value="NZ_FNEK01000021.1"/>
</dbReference>
<dbReference type="STRING" id="571298.SAMN04488026_10214"/>
<protein>
    <submittedName>
        <fullName evidence="2">YmgD protein</fullName>
    </submittedName>
</protein>